<dbReference type="eggNOG" id="COG1704">
    <property type="taxonomic scope" value="Bacteria"/>
</dbReference>
<feature type="region of interest" description="Disordered" evidence="1">
    <location>
        <begin position="142"/>
        <end position="163"/>
    </location>
</feature>
<keyword evidence="2" id="KW-0812">Transmembrane</keyword>
<feature type="compositionally biased region" description="Low complexity" evidence="1">
    <location>
        <begin position="142"/>
        <end position="152"/>
    </location>
</feature>
<protein>
    <submittedName>
        <fullName evidence="3">LemA</fullName>
    </submittedName>
</protein>
<dbReference type="AlphaFoldDB" id="A9BRA0"/>
<organism evidence="3 4">
    <name type="scientific">Delftia acidovorans (strain DSM 14801 / SPH-1)</name>
    <dbReference type="NCBI Taxonomy" id="398578"/>
    <lineage>
        <taxon>Bacteria</taxon>
        <taxon>Pseudomonadati</taxon>
        <taxon>Pseudomonadota</taxon>
        <taxon>Betaproteobacteria</taxon>
        <taxon>Burkholderiales</taxon>
        <taxon>Comamonadaceae</taxon>
        <taxon>Delftia</taxon>
    </lineage>
</organism>
<keyword evidence="2" id="KW-1133">Transmembrane helix</keyword>
<reference evidence="4" key="2">
    <citation type="submission" date="2007-11" db="EMBL/GenBank/DDBJ databases">
        <title>Complete sequence of Delftia acidovorans DSM 14801 / SPH-1.</title>
        <authorList>
            <person name="Copeland A."/>
            <person name="Lucas S."/>
            <person name="Lapidus A."/>
            <person name="Barry K."/>
            <person name="Glavina del Rio T."/>
            <person name="Dalin E."/>
            <person name="Tice H."/>
            <person name="Pitluck S."/>
            <person name="Lowry S."/>
            <person name="Clum A."/>
            <person name="Schmutz J."/>
            <person name="Larimer F."/>
            <person name="Land M."/>
            <person name="Hauser L."/>
            <person name="Kyrpides N."/>
            <person name="Kim E."/>
            <person name="Schleheck D."/>
            <person name="Richardson P."/>
        </authorList>
    </citation>
    <scope>NUCLEOTIDE SEQUENCE [LARGE SCALE GENOMIC DNA]</scope>
    <source>
        <strain evidence="4">DSM 14801 / SPH-1</strain>
    </source>
</reference>
<name>A9BRA0_DELAS</name>
<keyword evidence="2" id="KW-0472">Membrane</keyword>
<gene>
    <name evidence="3" type="ordered locus">Daci_0512</name>
</gene>
<keyword evidence="4" id="KW-1185">Reference proteome</keyword>
<sequence length="227" mass="24534">MGITRVRPDQPPAGPLQTMWSLSLEWMLLALLVFWAVGAYNRLARLRSGCVQQFGVLDAHLGQWHAMLQAFEAQPKAEGQSPALVHAQAALHQTAAQLQAALVDARGRPLRETALASLEHACSALDVAWQAMTKVAVDTGAGAAGTGAAPSDAPSPDPDPLQPWQQRWTEHQVRNRLGLQQFNAAAERYNAAIAQYPARLLAWLLGFRPVRSLLVEPVASKAQESGT</sequence>
<evidence type="ECO:0000313" key="3">
    <source>
        <dbReference type="EMBL" id="ABX33158.1"/>
    </source>
</evidence>
<evidence type="ECO:0000256" key="2">
    <source>
        <dbReference type="SAM" id="Phobius"/>
    </source>
</evidence>
<dbReference type="InterPro" id="IPR023353">
    <property type="entry name" value="LemA-like_dom_sf"/>
</dbReference>
<evidence type="ECO:0000313" key="4">
    <source>
        <dbReference type="Proteomes" id="UP000000784"/>
    </source>
</evidence>
<dbReference type="KEGG" id="dac:Daci_0512"/>
<dbReference type="HOGENOM" id="CLU_056714_2_1_4"/>
<dbReference type="EMBL" id="CP000884">
    <property type="protein sequence ID" value="ABX33158.1"/>
    <property type="molecule type" value="Genomic_DNA"/>
</dbReference>
<proteinExistence type="predicted"/>
<reference evidence="3 4" key="1">
    <citation type="journal article" date="2004" name="Appl. Environ. Microbiol.">
        <title>Mineralization of individual congeners of linear alkylbenzenesulfonate by defined pairs of heterotrophic bacteria.</title>
        <authorList>
            <person name="Schleheck D."/>
            <person name="Knepper T.P."/>
            <person name="Fischer K."/>
            <person name="Cook A.M."/>
        </authorList>
    </citation>
    <scope>NUCLEOTIDE SEQUENCE [LARGE SCALE GENOMIC DNA]</scope>
    <source>
        <strain evidence="4">DSM 14801 / SPH-1</strain>
    </source>
</reference>
<evidence type="ECO:0000256" key="1">
    <source>
        <dbReference type="SAM" id="MobiDB-lite"/>
    </source>
</evidence>
<accession>A9BRA0</accession>
<dbReference type="STRING" id="398578.Daci_0512"/>
<dbReference type="Gene3D" id="1.20.1440.20">
    <property type="entry name" value="LemA-like domain"/>
    <property type="match status" value="1"/>
</dbReference>
<dbReference type="Proteomes" id="UP000000784">
    <property type="component" value="Chromosome"/>
</dbReference>
<feature type="transmembrane region" description="Helical" evidence="2">
    <location>
        <begin position="20"/>
        <end position="40"/>
    </location>
</feature>